<dbReference type="EMBL" id="CAHPSC010000025">
    <property type="protein sequence ID" value="CAB5690878.1"/>
    <property type="molecule type" value="Genomic_DNA"/>
</dbReference>
<feature type="transmembrane region" description="Helical" evidence="1">
    <location>
        <begin position="250"/>
        <end position="267"/>
    </location>
</feature>
<protein>
    <submittedName>
        <fullName evidence="3">Acyltransferase family</fullName>
    </submittedName>
</protein>
<keyword evidence="1" id="KW-0812">Transmembrane</keyword>
<feature type="transmembrane region" description="Helical" evidence="1">
    <location>
        <begin position="12"/>
        <end position="31"/>
    </location>
</feature>
<evidence type="ECO:0000256" key="1">
    <source>
        <dbReference type="SAM" id="Phobius"/>
    </source>
</evidence>
<dbReference type="InterPro" id="IPR050879">
    <property type="entry name" value="Acyltransferase_3"/>
</dbReference>
<accession>A0AA35D7X5</accession>
<dbReference type="Pfam" id="PF01757">
    <property type="entry name" value="Acyl_transf_3"/>
    <property type="match status" value="1"/>
</dbReference>
<name>A0AA35D7X5_9BURK</name>
<feature type="transmembrane region" description="Helical" evidence="1">
    <location>
        <begin position="228"/>
        <end position="244"/>
    </location>
</feature>
<dbReference type="GO" id="GO:0016020">
    <property type="term" value="C:membrane"/>
    <property type="evidence" value="ECO:0007669"/>
    <property type="project" value="TreeGrafter"/>
</dbReference>
<keyword evidence="1" id="KW-0472">Membrane</keyword>
<feature type="transmembrane region" description="Helical" evidence="1">
    <location>
        <begin position="198"/>
        <end position="216"/>
    </location>
</feature>
<proteinExistence type="predicted"/>
<dbReference type="GO" id="GO:0000271">
    <property type="term" value="P:polysaccharide biosynthetic process"/>
    <property type="evidence" value="ECO:0007669"/>
    <property type="project" value="TreeGrafter"/>
</dbReference>
<gene>
    <name evidence="3" type="ORF">GHA_02022</name>
</gene>
<evidence type="ECO:0000313" key="4">
    <source>
        <dbReference type="Proteomes" id="UP000834458"/>
    </source>
</evidence>
<evidence type="ECO:0000259" key="2">
    <source>
        <dbReference type="Pfam" id="PF01757"/>
    </source>
</evidence>
<evidence type="ECO:0000313" key="3">
    <source>
        <dbReference type="EMBL" id="CAB5690878.1"/>
    </source>
</evidence>
<dbReference type="RefSeq" id="WP_234687167.1">
    <property type="nucleotide sequence ID" value="NZ_CAHPSC010000025.1"/>
</dbReference>
<dbReference type="GO" id="GO:0016747">
    <property type="term" value="F:acyltransferase activity, transferring groups other than amino-acyl groups"/>
    <property type="evidence" value="ECO:0007669"/>
    <property type="project" value="InterPro"/>
</dbReference>
<keyword evidence="3" id="KW-0808">Transferase</keyword>
<feature type="domain" description="Acyltransferase 3" evidence="2">
    <location>
        <begin position="6"/>
        <end position="328"/>
    </location>
</feature>
<dbReference type="AlphaFoldDB" id="A0AA35D7X5"/>
<comment type="caution">
    <text evidence="3">The sequence shown here is derived from an EMBL/GenBank/DDBJ whole genome shotgun (WGS) entry which is preliminary data.</text>
</comment>
<feature type="transmembrane region" description="Helical" evidence="1">
    <location>
        <begin position="287"/>
        <end position="307"/>
    </location>
</feature>
<feature type="transmembrane region" description="Helical" evidence="1">
    <location>
        <begin position="313"/>
        <end position="333"/>
    </location>
</feature>
<keyword evidence="3" id="KW-0012">Acyltransferase</keyword>
<feature type="transmembrane region" description="Helical" evidence="1">
    <location>
        <begin position="146"/>
        <end position="166"/>
    </location>
</feature>
<organism evidence="3 4">
    <name type="scientific">Comamonas aquatica</name>
    <dbReference type="NCBI Taxonomy" id="225991"/>
    <lineage>
        <taxon>Bacteria</taxon>
        <taxon>Pseudomonadati</taxon>
        <taxon>Pseudomonadota</taxon>
        <taxon>Betaproteobacteria</taxon>
        <taxon>Burkholderiales</taxon>
        <taxon>Comamonadaceae</taxon>
        <taxon>Comamonas</taxon>
    </lineage>
</organism>
<dbReference type="PANTHER" id="PTHR23028">
    <property type="entry name" value="ACETYLTRANSFERASE"/>
    <property type="match status" value="1"/>
</dbReference>
<dbReference type="Proteomes" id="UP000834458">
    <property type="component" value="Unassembled WGS sequence"/>
</dbReference>
<dbReference type="InterPro" id="IPR002656">
    <property type="entry name" value="Acyl_transf_3_dom"/>
</dbReference>
<dbReference type="PANTHER" id="PTHR23028:SF131">
    <property type="entry name" value="BLR2367 PROTEIN"/>
    <property type="match status" value="1"/>
</dbReference>
<sequence>MTSRNTALDHVKAVACLVIVCHHLAFYGPMSDVLRPLWPGLLGWLDEYGRMAVQLFLVLGGYWAAAALAPQGQARHADIGPVLGKRFVRLCLPYSAALACAIVVNEVVRSWGFDHDSVSATPTWDAVLAHLLLVQSLGDWEALSAGVWYVAIDFQLYALCLVWLWCSRRLPRWPALGQTGLVLATAASLWVWNLDSSLDVWALYFLGAYGLGMMAWWATHTPHPWQRWGWVALMLLLTGSALLLEWRTRIAIAGVTALALVLQGLWLPAGRWPQWPLLTWMGQRSYAIFLIHFPTSLLVNALVTLHWPQSVTANALGLLAAVLLSVVAGAQLFRWTEKAPPTWQLWRNWQLGVLATGWVAATL</sequence>
<reference evidence="3" key="1">
    <citation type="submission" date="2020-05" db="EMBL/GenBank/DDBJ databases">
        <authorList>
            <person name="Delgado-Blas J."/>
        </authorList>
    </citation>
    <scope>NUCLEOTIDE SEQUENCE</scope>
    <source>
        <strain evidence="3">BB1454</strain>
    </source>
</reference>
<keyword evidence="1" id="KW-1133">Transmembrane helix</keyword>
<feature type="transmembrane region" description="Helical" evidence="1">
    <location>
        <begin position="51"/>
        <end position="69"/>
    </location>
</feature>
<feature type="transmembrane region" description="Helical" evidence="1">
    <location>
        <begin position="90"/>
        <end position="108"/>
    </location>
</feature>